<dbReference type="Pfam" id="PF03931">
    <property type="entry name" value="Skp1_POZ"/>
    <property type="match status" value="1"/>
</dbReference>
<dbReference type="GeneID" id="103706470"/>
<evidence type="ECO:0000256" key="1">
    <source>
        <dbReference type="ARBA" id="ARBA00004906"/>
    </source>
</evidence>
<proteinExistence type="inferred from homology"/>
<evidence type="ECO:0000313" key="8">
    <source>
        <dbReference type="RefSeq" id="XP_008788796.2"/>
    </source>
</evidence>
<name>A0A8B7C001_PHODC</name>
<dbReference type="KEGG" id="pda:103706470"/>
<dbReference type="InterPro" id="IPR016073">
    <property type="entry name" value="Skp1_comp_POZ"/>
</dbReference>
<feature type="domain" description="SKP1 component POZ" evidence="6">
    <location>
        <begin position="16"/>
        <end position="73"/>
    </location>
</feature>
<evidence type="ECO:0000256" key="2">
    <source>
        <dbReference type="ARBA" id="ARBA00009993"/>
    </source>
</evidence>
<dbReference type="SUPFAM" id="SSF81382">
    <property type="entry name" value="Skp1 dimerisation domain-like"/>
    <property type="match status" value="1"/>
</dbReference>
<dbReference type="Proteomes" id="UP000228380">
    <property type="component" value="Chromosome 2"/>
</dbReference>
<keyword evidence="7" id="KW-1185">Reference proteome</keyword>
<comment type="subunit">
    <text evidence="4">Part of a SCF (SKP1-cullin-F-box) protein ligase complex.</text>
</comment>
<dbReference type="RefSeq" id="XP_008788796.2">
    <property type="nucleotide sequence ID" value="XM_008790574.3"/>
</dbReference>
<dbReference type="SUPFAM" id="SSF54695">
    <property type="entry name" value="POZ domain"/>
    <property type="match status" value="1"/>
</dbReference>
<comment type="pathway">
    <text evidence="1 4">Protein modification; protein ubiquitination.</text>
</comment>
<dbReference type="InterPro" id="IPR036296">
    <property type="entry name" value="SKP1-like_dim_sf"/>
</dbReference>
<dbReference type="InterPro" id="IPR001232">
    <property type="entry name" value="SKP1-like"/>
</dbReference>
<dbReference type="FunFam" id="3.30.710.10:FF:000026">
    <property type="entry name" value="E3 ubiquitin ligase complex SCF subunit"/>
    <property type="match status" value="1"/>
</dbReference>
<evidence type="ECO:0000313" key="7">
    <source>
        <dbReference type="Proteomes" id="UP000228380"/>
    </source>
</evidence>
<dbReference type="OrthoDB" id="7827685at2759"/>
<dbReference type="Gene3D" id="3.30.710.10">
    <property type="entry name" value="Potassium Channel Kv1.1, Chain A"/>
    <property type="match status" value="1"/>
</dbReference>
<dbReference type="PIRSF" id="PIRSF028729">
    <property type="entry name" value="E3_ubiquit_lig_SCF_Skp"/>
    <property type="match status" value="1"/>
</dbReference>
<accession>A0A8B7C001</accession>
<evidence type="ECO:0000256" key="3">
    <source>
        <dbReference type="ARBA" id="ARBA00022786"/>
    </source>
</evidence>
<gene>
    <name evidence="8" type="primary">LOC103706470</name>
</gene>
<feature type="domain" description="SKP1 component dimerisation" evidence="5">
    <location>
        <begin position="117"/>
        <end position="164"/>
    </location>
</feature>
<dbReference type="InterPro" id="IPR016897">
    <property type="entry name" value="SKP1"/>
</dbReference>
<reference evidence="7" key="1">
    <citation type="journal article" date="2019" name="Nat. Commun.">
        <title>Genome-wide association mapping of date palm fruit traits.</title>
        <authorList>
            <person name="Hazzouri K.M."/>
            <person name="Gros-Balthazard M."/>
            <person name="Flowers J.M."/>
            <person name="Copetti D."/>
            <person name="Lemansour A."/>
            <person name="Lebrun M."/>
            <person name="Masmoudi K."/>
            <person name="Ferrand S."/>
            <person name="Dhar M.I."/>
            <person name="Fresquez Z.A."/>
            <person name="Rosas U."/>
            <person name="Zhang J."/>
            <person name="Talag J."/>
            <person name="Lee S."/>
            <person name="Kudrna D."/>
            <person name="Powell R.F."/>
            <person name="Leitch I.J."/>
            <person name="Krueger R.R."/>
            <person name="Wing R.A."/>
            <person name="Amiri K.M.A."/>
            <person name="Purugganan M.D."/>
        </authorList>
    </citation>
    <scope>NUCLEOTIDE SEQUENCE [LARGE SCALE GENOMIC DNA]</scope>
    <source>
        <strain evidence="7">cv. Khalas</strain>
    </source>
</reference>
<organism evidence="7 8">
    <name type="scientific">Phoenix dactylifera</name>
    <name type="common">Date palm</name>
    <dbReference type="NCBI Taxonomy" id="42345"/>
    <lineage>
        <taxon>Eukaryota</taxon>
        <taxon>Viridiplantae</taxon>
        <taxon>Streptophyta</taxon>
        <taxon>Embryophyta</taxon>
        <taxon>Tracheophyta</taxon>
        <taxon>Spermatophyta</taxon>
        <taxon>Magnoliopsida</taxon>
        <taxon>Liliopsida</taxon>
        <taxon>Arecaceae</taxon>
        <taxon>Coryphoideae</taxon>
        <taxon>Phoeniceae</taxon>
        <taxon>Phoenix</taxon>
    </lineage>
</organism>
<dbReference type="CDD" id="cd18322">
    <property type="entry name" value="BTB_POZ_SKP1"/>
    <property type="match status" value="1"/>
</dbReference>
<dbReference type="SMART" id="SM00512">
    <property type="entry name" value="Skp1"/>
    <property type="match status" value="1"/>
</dbReference>
<dbReference type="Pfam" id="PF01466">
    <property type="entry name" value="Skp1"/>
    <property type="match status" value="1"/>
</dbReference>
<dbReference type="InterPro" id="IPR011333">
    <property type="entry name" value="SKP1/BTB/POZ_sf"/>
</dbReference>
<evidence type="ECO:0000259" key="6">
    <source>
        <dbReference type="Pfam" id="PF03931"/>
    </source>
</evidence>
<comment type="similarity">
    <text evidence="2 4">Belongs to the SKP1 family.</text>
</comment>
<evidence type="ECO:0000256" key="4">
    <source>
        <dbReference type="PIRNR" id="PIRNR028729"/>
    </source>
</evidence>
<evidence type="ECO:0000259" key="5">
    <source>
        <dbReference type="Pfam" id="PF01466"/>
    </source>
</evidence>
<sequence length="166" mass="18276">MAAEASASAAVEAPKTVVLKSSDGEEFEVESVVAIQSEMIKNMIEDGCAESSVPLPNVVGSVLAKVVEYWNRHGSRKADGAAEGEAKELTEWEKEFVKVEKEELFELINAANFLSTKPLLDLCCQAVADTIKDMAVEDVRDYFGIESDFTPEEEAKIRHDISWAFE</sequence>
<dbReference type="PANTHER" id="PTHR11165">
    <property type="entry name" value="SKP1"/>
    <property type="match status" value="1"/>
</dbReference>
<dbReference type="InterPro" id="IPR016072">
    <property type="entry name" value="Skp1_comp_dimer"/>
</dbReference>
<protein>
    <recommendedName>
        <fullName evidence="4">SKP1-like protein</fullName>
    </recommendedName>
</protein>
<dbReference type="GO" id="GO:0006511">
    <property type="term" value="P:ubiquitin-dependent protein catabolic process"/>
    <property type="evidence" value="ECO:0007669"/>
    <property type="project" value="InterPro"/>
</dbReference>
<dbReference type="AlphaFoldDB" id="A0A8B7C001"/>
<dbReference type="GO" id="GO:0009867">
    <property type="term" value="P:jasmonic acid mediated signaling pathway"/>
    <property type="evidence" value="ECO:0007669"/>
    <property type="project" value="UniProtKB-ARBA"/>
</dbReference>
<dbReference type="UniPathway" id="UPA00143"/>
<reference evidence="8" key="2">
    <citation type="submission" date="2025-08" db="UniProtKB">
        <authorList>
            <consortium name="RefSeq"/>
        </authorList>
    </citation>
    <scope>IDENTIFICATION</scope>
    <source>
        <tissue evidence="8">Young leaves</tissue>
    </source>
</reference>
<comment type="function">
    <text evidence="4">Involved in ubiquitination and subsequent proteasomal degradation of target proteins. Together with CUL1, RBX1 and a F-box protein, it forms a SCF E3 ubiquitin ligase complex. The functional specificity of this complex depends on the type of F-box protein. In the SCF complex, it serves as an adapter that links the F-box protein to CUL1.</text>
</comment>
<keyword evidence="3 4" id="KW-0833">Ubl conjugation pathway</keyword>
<dbReference type="GO" id="GO:0016567">
    <property type="term" value="P:protein ubiquitination"/>
    <property type="evidence" value="ECO:0007669"/>
    <property type="project" value="UniProtKB-UniRule"/>
</dbReference>